<reference evidence="4" key="1">
    <citation type="submission" date="2017-05" db="EMBL/GenBank/DDBJ databases">
        <title>Complete and WGS of Bordetella genogroups.</title>
        <authorList>
            <person name="Spilker T."/>
            <person name="Lipuma J."/>
        </authorList>
    </citation>
    <scope>NUCLEOTIDE SEQUENCE [LARGE SCALE GENOMIC DNA]</scope>
    <source>
        <strain evidence="4">AU16122</strain>
    </source>
</reference>
<feature type="domain" description="Hydantoinase B/oxoprolinase" evidence="2">
    <location>
        <begin position="53"/>
        <end position="564"/>
    </location>
</feature>
<dbReference type="GO" id="GO:0006749">
    <property type="term" value="P:glutathione metabolic process"/>
    <property type="evidence" value="ECO:0007669"/>
    <property type="project" value="TreeGrafter"/>
</dbReference>
<dbReference type="Proteomes" id="UP000216020">
    <property type="component" value="Unassembled WGS sequence"/>
</dbReference>
<feature type="region of interest" description="Disordered" evidence="1">
    <location>
        <begin position="547"/>
        <end position="583"/>
    </location>
</feature>
<dbReference type="EMBL" id="NEVM01000005">
    <property type="protein sequence ID" value="OZI31243.1"/>
    <property type="molecule type" value="Genomic_DNA"/>
</dbReference>
<name>A0A261S433_9BORD</name>
<proteinExistence type="predicted"/>
<sequence>MFGRWKGISNWTTLHAKNHWAASRHGSRVSSQDSNKTWQGAAIMKDKKSGRYDAVTLELMWTRLISMTDEAAVALVRTSFSTNVRESNDFACVITDADGNSLAQATHSIPSFLNTVPRTIRHFLQEYPPETLRPNDVLITNDIWLGTGHLPDITVAKPVFLDGKLVAWAGSVAHAPDIGGRIRSADARVVYEEGLQIPIMKALEAGVMDRTFERILRQNVRVPEQVLGDLYAQFTALDLIEARLLGMMAEQGLQDLVHLAADIHTRSEAAMREAISALPDGVYRETAITDGLAKPIRLEMALTVKGSDISVDFAGSDEQVAASINVCLAYTTAYTSYGIRTVLLPNVPGNEGVLAPISVTAPPGSILNSVPPAAGGARALVGHLLPMMAVRALAQALPERGIATVGSPLWCVNLSGERSDRTTFANMFFMNGGYGGSRHRDGINVLSWPSNISSTPIEVIEQLSPIRVNYRRLRTGTGGDGEHRGGTGQEMRFESRSQKPFVVSFMAERTRDEAAAAGLLGGSAGAPGAVLVNGAPVNPKVQHVIEPDGTVELRTPGGGGYGDPARRAQQARDADRANGYTRA</sequence>
<evidence type="ECO:0000313" key="4">
    <source>
        <dbReference type="Proteomes" id="UP000216020"/>
    </source>
</evidence>
<feature type="region of interest" description="Disordered" evidence="1">
    <location>
        <begin position="474"/>
        <end position="495"/>
    </location>
</feature>
<accession>A0A261S433</accession>
<gene>
    <name evidence="3" type="ORF">CAL29_25285</name>
</gene>
<dbReference type="GO" id="GO:0005829">
    <property type="term" value="C:cytosol"/>
    <property type="evidence" value="ECO:0007669"/>
    <property type="project" value="TreeGrafter"/>
</dbReference>
<evidence type="ECO:0000259" key="2">
    <source>
        <dbReference type="Pfam" id="PF02538"/>
    </source>
</evidence>
<dbReference type="PANTHER" id="PTHR11365">
    <property type="entry name" value="5-OXOPROLINASE RELATED"/>
    <property type="match status" value="1"/>
</dbReference>
<feature type="compositionally biased region" description="Basic and acidic residues" evidence="1">
    <location>
        <begin position="564"/>
        <end position="576"/>
    </location>
</feature>
<dbReference type="OrthoDB" id="8612863at2"/>
<dbReference type="PANTHER" id="PTHR11365:SF23">
    <property type="entry name" value="HYPOTHETICAL 5-OXOPROLINASE (EUROFUNG)-RELATED"/>
    <property type="match status" value="1"/>
</dbReference>
<protein>
    <recommendedName>
        <fullName evidence="2">Hydantoinase B/oxoprolinase domain-containing protein</fullName>
    </recommendedName>
</protein>
<feature type="compositionally biased region" description="Basic and acidic residues" evidence="1">
    <location>
        <begin position="480"/>
        <end position="495"/>
    </location>
</feature>
<dbReference type="Pfam" id="PF02538">
    <property type="entry name" value="Hydantoinase_B"/>
    <property type="match status" value="1"/>
</dbReference>
<evidence type="ECO:0000256" key="1">
    <source>
        <dbReference type="SAM" id="MobiDB-lite"/>
    </source>
</evidence>
<dbReference type="InterPro" id="IPR045079">
    <property type="entry name" value="Oxoprolinase-like"/>
</dbReference>
<organism evidence="3 4">
    <name type="scientific">Bordetella genomosp. 10</name>
    <dbReference type="NCBI Taxonomy" id="1416804"/>
    <lineage>
        <taxon>Bacteria</taxon>
        <taxon>Pseudomonadati</taxon>
        <taxon>Pseudomonadota</taxon>
        <taxon>Betaproteobacteria</taxon>
        <taxon>Burkholderiales</taxon>
        <taxon>Alcaligenaceae</taxon>
        <taxon>Bordetella</taxon>
    </lineage>
</organism>
<dbReference type="AlphaFoldDB" id="A0A261S433"/>
<comment type="caution">
    <text evidence="3">The sequence shown here is derived from an EMBL/GenBank/DDBJ whole genome shotgun (WGS) entry which is preliminary data.</text>
</comment>
<dbReference type="InterPro" id="IPR003692">
    <property type="entry name" value="Hydantoinase_B"/>
</dbReference>
<dbReference type="GO" id="GO:0017168">
    <property type="term" value="F:5-oxoprolinase (ATP-hydrolyzing) activity"/>
    <property type="evidence" value="ECO:0007669"/>
    <property type="project" value="TreeGrafter"/>
</dbReference>
<evidence type="ECO:0000313" key="3">
    <source>
        <dbReference type="EMBL" id="OZI31243.1"/>
    </source>
</evidence>
<keyword evidence="4" id="KW-1185">Reference proteome</keyword>